<protein>
    <submittedName>
        <fullName evidence="1">Uncharacterized protein</fullName>
    </submittedName>
</protein>
<evidence type="ECO:0000313" key="2">
    <source>
        <dbReference type="Proteomes" id="UP001060085"/>
    </source>
</evidence>
<reference evidence="2" key="1">
    <citation type="journal article" date="2023" name="Nat. Plants">
        <title>Single-cell RNA sequencing provides a high-resolution roadmap for understanding the multicellular compartmentation of specialized metabolism.</title>
        <authorList>
            <person name="Sun S."/>
            <person name="Shen X."/>
            <person name="Li Y."/>
            <person name="Li Y."/>
            <person name="Wang S."/>
            <person name="Li R."/>
            <person name="Zhang H."/>
            <person name="Shen G."/>
            <person name="Guo B."/>
            <person name="Wei J."/>
            <person name="Xu J."/>
            <person name="St-Pierre B."/>
            <person name="Chen S."/>
            <person name="Sun C."/>
        </authorList>
    </citation>
    <scope>NUCLEOTIDE SEQUENCE [LARGE SCALE GENOMIC DNA]</scope>
</reference>
<sequence length="281" mass="32426">MFINETCNYYYDDHEYEENKEAIFNKRDIDIDEDCEEDEDTLSFYEFSMNSEPDAWGPGHSSKESSQNSSFKSSQHEQQEEDDYFEFFSEELKRTTPPTALISLPENIIFCGKIIPHKHSPPISAAESPINSIKSEKNRTRRGIFKLWSWNYKSETPRNKTDGTNQKQRKKKRNKINSFPVKLSVFTTSITKSSWYLFLFGITRFGSEMQLRDMKNRQQISGRPSPSISLSRFESSDIIIDNNGECKGAWRLLRVLSCGGGYHQTDAVVPSTTVVGRLPHV</sequence>
<dbReference type="EMBL" id="CM044708">
    <property type="protein sequence ID" value="KAI5648672.1"/>
    <property type="molecule type" value="Genomic_DNA"/>
</dbReference>
<evidence type="ECO:0000313" key="1">
    <source>
        <dbReference type="EMBL" id="KAI5648672.1"/>
    </source>
</evidence>
<name>A0ACB9ZP00_CATRO</name>
<keyword evidence="2" id="KW-1185">Reference proteome</keyword>
<dbReference type="Proteomes" id="UP001060085">
    <property type="component" value="Linkage Group LG08"/>
</dbReference>
<organism evidence="1 2">
    <name type="scientific">Catharanthus roseus</name>
    <name type="common">Madagascar periwinkle</name>
    <name type="synonym">Vinca rosea</name>
    <dbReference type="NCBI Taxonomy" id="4058"/>
    <lineage>
        <taxon>Eukaryota</taxon>
        <taxon>Viridiplantae</taxon>
        <taxon>Streptophyta</taxon>
        <taxon>Embryophyta</taxon>
        <taxon>Tracheophyta</taxon>
        <taxon>Spermatophyta</taxon>
        <taxon>Magnoliopsida</taxon>
        <taxon>eudicotyledons</taxon>
        <taxon>Gunneridae</taxon>
        <taxon>Pentapetalae</taxon>
        <taxon>asterids</taxon>
        <taxon>lamiids</taxon>
        <taxon>Gentianales</taxon>
        <taxon>Apocynaceae</taxon>
        <taxon>Rauvolfioideae</taxon>
        <taxon>Vinceae</taxon>
        <taxon>Catharanthinae</taxon>
        <taxon>Catharanthus</taxon>
    </lineage>
</organism>
<gene>
    <name evidence="1" type="ORF">M9H77_34677</name>
</gene>
<accession>A0ACB9ZP00</accession>
<comment type="caution">
    <text evidence="1">The sequence shown here is derived from an EMBL/GenBank/DDBJ whole genome shotgun (WGS) entry which is preliminary data.</text>
</comment>
<proteinExistence type="predicted"/>